<feature type="region of interest" description="Disordered" evidence="1">
    <location>
        <begin position="251"/>
        <end position="284"/>
    </location>
</feature>
<gene>
    <name evidence="2" type="ORF">UFOPK3099_01314</name>
</gene>
<accession>A0A6J6ZDW7</accession>
<feature type="compositionally biased region" description="Low complexity" evidence="1">
    <location>
        <begin position="139"/>
        <end position="151"/>
    </location>
</feature>
<dbReference type="AlphaFoldDB" id="A0A6J6ZDW7"/>
<dbReference type="EMBL" id="CAFAAV010000089">
    <property type="protein sequence ID" value="CAB4819689.1"/>
    <property type="molecule type" value="Genomic_DNA"/>
</dbReference>
<organism evidence="2">
    <name type="scientific">freshwater metagenome</name>
    <dbReference type="NCBI Taxonomy" id="449393"/>
    <lineage>
        <taxon>unclassified sequences</taxon>
        <taxon>metagenomes</taxon>
        <taxon>ecological metagenomes</taxon>
    </lineage>
</organism>
<feature type="region of interest" description="Disordered" evidence="1">
    <location>
        <begin position="136"/>
        <end position="159"/>
    </location>
</feature>
<proteinExistence type="predicted"/>
<protein>
    <submittedName>
        <fullName evidence="2">Unannotated protein</fullName>
    </submittedName>
</protein>
<reference evidence="2" key="1">
    <citation type="submission" date="2020-05" db="EMBL/GenBank/DDBJ databases">
        <authorList>
            <person name="Chiriac C."/>
            <person name="Salcher M."/>
            <person name="Ghai R."/>
            <person name="Kavagutti S V."/>
        </authorList>
    </citation>
    <scope>NUCLEOTIDE SEQUENCE</scope>
</reference>
<feature type="compositionally biased region" description="Basic residues" evidence="1">
    <location>
        <begin position="273"/>
        <end position="284"/>
    </location>
</feature>
<sequence>MSTAPSTAMPTSARGAGSRPTVAHVCRMASASASAPPCRSTSDNARGIFVAMLSGSSGSTSPRSAAVVRVAERSPSAATRMHCGDAVSLVSATHWAVGPSVVVRAAVQMCGTVASVGNTAISACAEVSANSLRSGEVRTASSAGSSVTTTSWPRWPSHSASTVARPVSSITALLSSGSVRCGRSRRLAHAVGWAVTITMRTSAGPHDVANCISSERATPRACGPRTANRLPARRSTAMAIPATGGWLCVARSSGSGQATSPRPSAANVASPWSRRRAHSRSPRW</sequence>
<evidence type="ECO:0000313" key="2">
    <source>
        <dbReference type="EMBL" id="CAB4819689.1"/>
    </source>
</evidence>
<feature type="compositionally biased region" description="Polar residues" evidence="1">
    <location>
        <begin position="252"/>
        <end position="262"/>
    </location>
</feature>
<name>A0A6J6ZDW7_9ZZZZ</name>
<evidence type="ECO:0000256" key="1">
    <source>
        <dbReference type="SAM" id="MobiDB-lite"/>
    </source>
</evidence>